<protein>
    <recommendedName>
        <fullName evidence="1">Ig-like domain-containing protein</fullName>
    </recommendedName>
</protein>
<feature type="domain" description="Ig-like" evidence="1">
    <location>
        <begin position="253"/>
        <end position="331"/>
    </location>
</feature>
<dbReference type="KEGG" id="cao:Celal_2386"/>
<evidence type="ECO:0000259" key="1">
    <source>
        <dbReference type="Pfam" id="PF19081"/>
    </source>
</evidence>
<dbReference type="Proteomes" id="UP000008634">
    <property type="component" value="Chromosome"/>
</dbReference>
<dbReference type="RefSeq" id="WP_013551151.1">
    <property type="nucleotide sequence ID" value="NC_014934.1"/>
</dbReference>
<dbReference type="Gene3D" id="4.10.1080.10">
    <property type="entry name" value="TSP type-3 repeat"/>
    <property type="match status" value="1"/>
</dbReference>
<dbReference type="OrthoDB" id="1652165at2"/>
<keyword evidence="3" id="KW-1185">Reference proteome</keyword>
<dbReference type="SUPFAM" id="SSF103647">
    <property type="entry name" value="TSP type-3 repeat"/>
    <property type="match status" value="1"/>
</dbReference>
<dbReference type="STRING" id="688270.Celal_2386"/>
<reference evidence="2 3" key="1">
    <citation type="journal article" date="2010" name="Stand. Genomic Sci.">
        <title>Complete genome sequence of Cellulophaga algicola type strain (IC166).</title>
        <authorList>
            <person name="Abt B."/>
            <person name="Lu M."/>
            <person name="Misra M."/>
            <person name="Han C."/>
            <person name="Nolan M."/>
            <person name="Lucas S."/>
            <person name="Hammon N."/>
            <person name="Deshpande S."/>
            <person name="Cheng J.F."/>
            <person name="Tapia R."/>
            <person name="Goodwin L."/>
            <person name="Pitluck S."/>
            <person name="Liolios K."/>
            <person name="Pagani I."/>
            <person name="Ivanova N."/>
            <person name="Mavromatis K."/>
            <person name="Ovchinikova G."/>
            <person name="Pati A."/>
            <person name="Chen A."/>
            <person name="Palaniappan K."/>
            <person name="Land M."/>
            <person name="Hauser L."/>
            <person name="Chang Y.J."/>
            <person name="Jeffries C.D."/>
            <person name="Detter J.C."/>
            <person name="Brambilla E."/>
            <person name="Rohde M."/>
            <person name="Tindall B.J."/>
            <person name="Goker M."/>
            <person name="Woyke T."/>
            <person name="Bristow J."/>
            <person name="Eisen J.A."/>
            <person name="Markowitz V."/>
            <person name="Hugenholtz P."/>
            <person name="Kyrpides N.C."/>
            <person name="Klenk H.P."/>
            <person name="Lapidus A."/>
        </authorList>
    </citation>
    <scope>NUCLEOTIDE SEQUENCE [LARGE SCALE GENOMIC DNA]</scope>
    <source>
        <strain evidence="3">DSM 14237 / IC166 / ACAM 630</strain>
    </source>
</reference>
<dbReference type="InterPro" id="IPR028974">
    <property type="entry name" value="TSP_type-3_rpt"/>
</dbReference>
<dbReference type="Pfam" id="PF19081">
    <property type="entry name" value="Ig_7"/>
    <property type="match status" value="1"/>
</dbReference>
<organism evidence="2 3">
    <name type="scientific">Cellulophaga algicola (strain DSM 14237 / IC166 / ACAM 630)</name>
    <dbReference type="NCBI Taxonomy" id="688270"/>
    <lineage>
        <taxon>Bacteria</taxon>
        <taxon>Pseudomonadati</taxon>
        <taxon>Bacteroidota</taxon>
        <taxon>Flavobacteriia</taxon>
        <taxon>Flavobacteriales</taxon>
        <taxon>Flavobacteriaceae</taxon>
        <taxon>Cellulophaga</taxon>
    </lineage>
</organism>
<dbReference type="GO" id="GO:0005509">
    <property type="term" value="F:calcium ion binding"/>
    <property type="evidence" value="ECO:0007669"/>
    <property type="project" value="InterPro"/>
</dbReference>
<proteinExistence type="predicted"/>
<dbReference type="eggNOG" id="COG4932">
    <property type="taxonomic scope" value="Bacteria"/>
</dbReference>
<dbReference type="InterPro" id="IPR044023">
    <property type="entry name" value="Ig_7"/>
</dbReference>
<dbReference type="eggNOG" id="COG2373">
    <property type="taxonomic scope" value="Bacteria"/>
</dbReference>
<sequence>MSVTPTTECLDSDNDGVPDVFDLDSDNDGIYDAVEAGHNQAHTDGVVTGAVGTDGVPDNVQNDPNRETVNYTLSDSDLDTIPDVLEFDSDNDGCNDSDEAYGAKDTDSDANGFYGSGQPNVDVNGRITAATYPEPNDGDSNTVYDYKEKKQAPIIADKNNTTIQACYSTDVTLINSALYADTFQWQLLNGSNWIDISDSTKYSGTGTNTLDIINVTLTENGNQYRLIASHSSTICDEDSSGVTTLNVNDEMDAPVSGGDQSYCSGDSIPQLSANVPSDETVDWYANLSGGTALLESSLSYTPAGAGTYYAEARSTTFVGCTSTTRTPITLTEESPSVVTIGADQVVFVGDNAIFTATASNSDTFHWEVSTDGGITFNSVAESSEYTGTQTVTLTVVSARALQNGYRFRFVASTAGSSCGTTNSSSAVLTVKVKTVITNRRITYRVKKN</sequence>
<evidence type="ECO:0000313" key="3">
    <source>
        <dbReference type="Proteomes" id="UP000008634"/>
    </source>
</evidence>
<dbReference type="EMBL" id="CP002453">
    <property type="protein sequence ID" value="ADV49677.1"/>
    <property type="molecule type" value="Genomic_DNA"/>
</dbReference>
<name>E6X851_CELAD</name>
<dbReference type="AlphaFoldDB" id="E6X851"/>
<dbReference type="HOGENOM" id="CLU_610716_0_0_10"/>
<gene>
    <name evidence="2" type="ordered locus">Celal_2386</name>
</gene>
<accession>E6X851</accession>
<evidence type="ECO:0000313" key="2">
    <source>
        <dbReference type="EMBL" id="ADV49677.1"/>
    </source>
</evidence>